<evidence type="ECO:0000256" key="4">
    <source>
        <dbReference type="ARBA" id="ARBA00023172"/>
    </source>
</evidence>
<evidence type="ECO:0000256" key="3">
    <source>
        <dbReference type="ARBA" id="ARBA00023125"/>
    </source>
</evidence>
<accession>A0A511QN40</accession>
<evidence type="ECO:0000259" key="5">
    <source>
        <dbReference type="PROSITE" id="PS51898"/>
    </source>
</evidence>
<dbReference type="InterPro" id="IPR002104">
    <property type="entry name" value="Integrase_catalytic"/>
</dbReference>
<evidence type="ECO:0000256" key="1">
    <source>
        <dbReference type="ARBA" id="ARBA00008857"/>
    </source>
</evidence>
<dbReference type="GO" id="GO:0006310">
    <property type="term" value="P:DNA recombination"/>
    <property type="evidence" value="ECO:0007669"/>
    <property type="project" value="UniProtKB-KW"/>
</dbReference>
<dbReference type="Pfam" id="PF00589">
    <property type="entry name" value="Phage_integrase"/>
    <property type="match status" value="1"/>
</dbReference>
<dbReference type="GO" id="GO:0003677">
    <property type="term" value="F:DNA binding"/>
    <property type="evidence" value="ECO:0007669"/>
    <property type="project" value="UniProtKB-KW"/>
</dbReference>
<dbReference type="PANTHER" id="PTHR30349:SF41">
    <property type="entry name" value="INTEGRASE_RECOMBINASE PROTEIN MJ0367-RELATED"/>
    <property type="match status" value="1"/>
</dbReference>
<gene>
    <name evidence="6" type="ORF">VSU01S_09840</name>
</gene>
<keyword evidence="3" id="KW-0238">DNA-binding</keyword>
<comment type="caution">
    <text evidence="6">The sequence shown here is derived from an EMBL/GenBank/DDBJ whole genome shotgun (WGS) entry which is preliminary data.</text>
</comment>
<evidence type="ECO:0000313" key="7">
    <source>
        <dbReference type="Proteomes" id="UP000321113"/>
    </source>
</evidence>
<dbReference type="Proteomes" id="UP000321113">
    <property type="component" value="Unassembled WGS sequence"/>
</dbReference>
<dbReference type="InterPro" id="IPR013762">
    <property type="entry name" value="Integrase-like_cat_sf"/>
</dbReference>
<dbReference type="CDD" id="cd01184">
    <property type="entry name" value="INT_C_like_1"/>
    <property type="match status" value="1"/>
</dbReference>
<dbReference type="RefSeq" id="WP_119011161.1">
    <property type="nucleotide sequence ID" value="NZ_BJXK01000003.1"/>
</dbReference>
<protein>
    <recommendedName>
        <fullName evidence="5">Tyr recombinase domain-containing protein</fullName>
    </recommendedName>
</protein>
<dbReference type="OrthoDB" id="9784724at2"/>
<proteinExistence type="inferred from homology"/>
<dbReference type="PROSITE" id="PS51898">
    <property type="entry name" value="TYR_RECOMBINASE"/>
    <property type="match status" value="1"/>
</dbReference>
<keyword evidence="4" id="KW-0233">DNA recombination</keyword>
<dbReference type="PANTHER" id="PTHR30349">
    <property type="entry name" value="PHAGE INTEGRASE-RELATED"/>
    <property type="match status" value="1"/>
</dbReference>
<feature type="domain" description="Tyr recombinase" evidence="5">
    <location>
        <begin position="180"/>
        <end position="371"/>
    </location>
</feature>
<evidence type="ECO:0000313" key="6">
    <source>
        <dbReference type="EMBL" id="GEM78739.1"/>
    </source>
</evidence>
<keyword evidence="7" id="KW-1185">Reference proteome</keyword>
<dbReference type="Gene3D" id="1.10.443.10">
    <property type="entry name" value="Intergrase catalytic core"/>
    <property type="match status" value="1"/>
</dbReference>
<keyword evidence="2" id="KW-0229">DNA integration</keyword>
<comment type="similarity">
    <text evidence="1">Belongs to the 'phage' integrase family.</text>
</comment>
<dbReference type="InterPro" id="IPR011010">
    <property type="entry name" value="DNA_brk_join_enz"/>
</dbReference>
<organism evidence="6 7">
    <name type="scientific">Vibrio superstes NBRC 103154</name>
    <dbReference type="NCBI Taxonomy" id="1219062"/>
    <lineage>
        <taxon>Bacteria</taxon>
        <taxon>Pseudomonadati</taxon>
        <taxon>Pseudomonadota</taxon>
        <taxon>Gammaproteobacteria</taxon>
        <taxon>Vibrionales</taxon>
        <taxon>Vibrionaceae</taxon>
        <taxon>Vibrio</taxon>
    </lineage>
</organism>
<evidence type="ECO:0000256" key="2">
    <source>
        <dbReference type="ARBA" id="ARBA00022908"/>
    </source>
</evidence>
<dbReference type="SUPFAM" id="SSF56349">
    <property type="entry name" value="DNA breaking-rejoining enzymes"/>
    <property type="match status" value="1"/>
</dbReference>
<reference evidence="6 7" key="1">
    <citation type="submission" date="2019-07" db="EMBL/GenBank/DDBJ databases">
        <title>Whole genome shotgun sequence of Vibrio superstes NBRC 103154.</title>
        <authorList>
            <person name="Hosoyama A."/>
            <person name="Uohara A."/>
            <person name="Ohji S."/>
            <person name="Ichikawa N."/>
        </authorList>
    </citation>
    <scope>NUCLEOTIDE SEQUENCE [LARGE SCALE GENOMIC DNA]</scope>
    <source>
        <strain evidence="6 7">NBRC 103154</strain>
    </source>
</reference>
<dbReference type="InterPro" id="IPR050090">
    <property type="entry name" value="Tyrosine_recombinase_XerCD"/>
</dbReference>
<sequence>MNFSTFPHASQLQQNGLLAAACLEPDFDDTCIRKLPLPKSQKLQTKLSSLELLEQYTQSRKQFKRSSMKCILQDQQVISTALKLLPFDDLNEIDREAAEWIRNMLHHYPKNARKHQIFNGLDGLDIVSKNSRYNYPTLSNSSVKGIIEKVSTFCNWAVSHGHIETNYFYCLPTHPPKHEDKRQAFSNDHLNAIFHMDSYLDHQYLHSYYYWLPLLLRFTGCRLNELCQLHKVDITTKGKIPCISVHDSFDGQRIKNSSSKRSIPLHSELVRLGFLSFVATLQTERVFPELKLVNGYYSHNASKWFARRRDKLGLTKGLDAHSFRHTFVNELKQNLVPREVIEGIVGHEQQSDSFNVYSKHYEVDVLQSFIEQISPEHTKHIKPYFS</sequence>
<dbReference type="EMBL" id="BJXK01000003">
    <property type="protein sequence ID" value="GEM78739.1"/>
    <property type="molecule type" value="Genomic_DNA"/>
</dbReference>
<dbReference type="GO" id="GO:0015074">
    <property type="term" value="P:DNA integration"/>
    <property type="evidence" value="ECO:0007669"/>
    <property type="project" value="UniProtKB-KW"/>
</dbReference>
<dbReference type="AlphaFoldDB" id="A0A511QN40"/>
<name>A0A511QN40_9VIBR</name>